<dbReference type="Proteomes" id="UP000483802">
    <property type="component" value="Unassembled WGS sequence"/>
</dbReference>
<dbReference type="RefSeq" id="WP_157168471.1">
    <property type="nucleotide sequence ID" value="NZ_WPNZ01000022.1"/>
</dbReference>
<organism evidence="2 3">
    <name type="scientific">Streptomyces typhae</name>
    <dbReference type="NCBI Taxonomy" id="2681492"/>
    <lineage>
        <taxon>Bacteria</taxon>
        <taxon>Bacillati</taxon>
        <taxon>Actinomycetota</taxon>
        <taxon>Actinomycetes</taxon>
        <taxon>Kitasatosporales</taxon>
        <taxon>Streptomycetaceae</taxon>
        <taxon>Streptomyces</taxon>
    </lineage>
</organism>
<accession>A0A6L6X636</accession>
<comment type="caution">
    <text evidence="2">The sequence shown here is derived from an EMBL/GenBank/DDBJ whole genome shotgun (WGS) entry which is preliminary data.</text>
</comment>
<evidence type="ECO:0000313" key="2">
    <source>
        <dbReference type="EMBL" id="MVO89177.1"/>
    </source>
</evidence>
<feature type="compositionally biased region" description="Basic residues" evidence="1">
    <location>
        <begin position="73"/>
        <end position="85"/>
    </location>
</feature>
<proteinExistence type="predicted"/>
<feature type="region of interest" description="Disordered" evidence="1">
    <location>
        <begin position="133"/>
        <end position="152"/>
    </location>
</feature>
<feature type="region of interest" description="Disordered" evidence="1">
    <location>
        <begin position="1"/>
        <end position="32"/>
    </location>
</feature>
<feature type="compositionally biased region" description="Low complexity" evidence="1">
    <location>
        <begin position="1"/>
        <end position="13"/>
    </location>
</feature>
<feature type="region of interest" description="Disordered" evidence="1">
    <location>
        <begin position="70"/>
        <end position="100"/>
    </location>
</feature>
<evidence type="ECO:0000313" key="3">
    <source>
        <dbReference type="Proteomes" id="UP000483802"/>
    </source>
</evidence>
<dbReference type="AlphaFoldDB" id="A0A6L6X636"/>
<protein>
    <submittedName>
        <fullName evidence="2">Uncharacterized protein</fullName>
    </submittedName>
</protein>
<gene>
    <name evidence="2" type="ORF">GPA10_31590</name>
</gene>
<keyword evidence="3" id="KW-1185">Reference proteome</keyword>
<name>A0A6L6X636_9ACTN</name>
<reference evidence="2 3" key="1">
    <citation type="submission" date="2019-11" db="EMBL/GenBank/DDBJ databases">
        <title>Streptomyces typhae sp. nov., a novel endophytic actinomycete isolated from the root of cattail pollen (Typha angustifolia L.).</title>
        <authorList>
            <person name="Peng C."/>
        </authorList>
    </citation>
    <scope>NUCLEOTIDE SEQUENCE [LARGE SCALE GENOMIC DNA]</scope>
    <source>
        <strain evidence="3">p1417</strain>
    </source>
</reference>
<sequence length="152" mass="16759">MRAGAGASAGLLSECSEVTRRPSSNSRPGTQLVVEWPDEGVHREGGGLTAERRVFRERLRLETGEMFAPLRRAAPRHHGGGRGHRYQPSAHDWRPLPTASWPAEKTDEMLGVGAISPERWSRVTDIMWRHEMDGTPLRRPGVHSGVTPGPSV</sequence>
<evidence type="ECO:0000256" key="1">
    <source>
        <dbReference type="SAM" id="MobiDB-lite"/>
    </source>
</evidence>
<dbReference type="EMBL" id="WPNZ01000022">
    <property type="protein sequence ID" value="MVO89177.1"/>
    <property type="molecule type" value="Genomic_DNA"/>
</dbReference>